<dbReference type="Proteomes" id="UP000504639">
    <property type="component" value="Chromosome 1"/>
</dbReference>
<dbReference type="Pfam" id="PF00031">
    <property type="entry name" value="Cystatin"/>
    <property type="match status" value="1"/>
</dbReference>
<sequence>MVLGGLSETKPATSEIQHIADQVKAEFERRAKITCDIFQAIVYRDQLVAGKNYFIKEILCNCVGNLCESFVERKVQISDTGYVHLMVFLALPYEEKDPVLIRYEIPKTRDDPVTPF</sequence>
<evidence type="ECO:0000256" key="2">
    <source>
        <dbReference type="ARBA" id="ARBA00009403"/>
    </source>
</evidence>
<dbReference type="InterPro" id="IPR046350">
    <property type="entry name" value="Cystatin_sf"/>
</dbReference>
<keyword evidence="4" id="KW-0646">Protease inhibitor</keyword>
<dbReference type="AlphaFoldDB" id="A0A6J3DCL7"/>
<dbReference type="CDD" id="cd00042">
    <property type="entry name" value="CY"/>
    <property type="match status" value="1"/>
</dbReference>
<dbReference type="InParanoid" id="A0A6J3DCL7"/>
<feature type="domain" description="Cystatin" evidence="6">
    <location>
        <begin position="4"/>
        <end position="56"/>
    </location>
</feature>
<accession>A0A6J3DCL7</accession>
<proteinExistence type="inferred from homology"/>
<evidence type="ECO:0000313" key="7">
    <source>
        <dbReference type="Proteomes" id="UP000504639"/>
    </source>
</evidence>
<gene>
    <name evidence="8" type="primary">LOC116491391</name>
</gene>
<protein>
    <submittedName>
        <fullName evidence="8">Leukocyte cysteine proteinase inhibitor 1-like</fullName>
    </submittedName>
</protein>
<dbReference type="InterPro" id="IPR001713">
    <property type="entry name" value="Prot_inh_stefin"/>
</dbReference>
<evidence type="ECO:0000256" key="5">
    <source>
        <dbReference type="ARBA" id="ARBA00022704"/>
    </source>
</evidence>
<reference evidence="8" key="1">
    <citation type="submission" date="2025-08" db="UniProtKB">
        <authorList>
            <consortium name="RefSeq"/>
        </authorList>
    </citation>
    <scope>IDENTIFICATION</scope>
    <source>
        <tissue evidence="8">Lung</tissue>
    </source>
</reference>
<keyword evidence="7" id="KW-1185">Reference proteome</keyword>
<evidence type="ECO:0000256" key="1">
    <source>
        <dbReference type="ARBA" id="ARBA00004496"/>
    </source>
</evidence>
<dbReference type="RefSeq" id="XP_032047228.1">
    <property type="nucleotide sequence ID" value="XM_032191337.1"/>
</dbReference>
<dbReference type="GO" id="GO:0005829">
    <property type="term" value="C:cytosol"/>
    <property type="evidence" value="ECO:0007669"/>
    <property type="project" value="TreeGrafter"/>
</dbReference>
<dbReference type="GeneID" id="116491391"/>
<evidence type="ECO:0000256" key="3">
    <source>
        <dbReference type="ARBA" id="ARBA00022490"/>
    </source>
</evidence>
<dbReference type="PANTHER" id="PTHR11414">
    <property type="entry name" value="CYSTATIN FAMILY MEMBER"/>
    <property type="match status" value="1"/>
</dbReference>
<dbReference type="PRINTS" id="PR00295">
    <property type="entry name" value="STEFINA"/>
</dbReference>
<dbReference type="PANTHER" id="PTHR11414:SF20">
    <property type="entry name" value="CYSTATIN-A"/>
    <property type="match status" value="1"/>
</dbReference>
<comment type="subcellular location">
    <subcellularLocation>
        <location evidence="1">Cytoplasm</location>
    </subcellularLocation>
</comment>
<dbReference type="KEGG" id="aful:116491391"/>
<evidence type="ECO:0000313" key="8">
    <source>
        <dbReference type="RefSeq" id="XP_032047228.1"/>
    </source>
</evidence>
<dbReference type="GO" id="GO:0004869">
    <property type="term" value="F:cysteine-type endopeptidase inhibitor activity"/>
    <property type="evidence" value="ECO:0007669"/>
    <property type="project" value="UniProtKB-KW"/>
</dbReference>
<evidence type="ECO:0000259" key="6">
    <source>
        <dbReference type="Pfam" id="PF00031"/>
    </source>
</evidence>
<name>A0A6J3DCL7_AYTFU</name>
<evidence type="ECO:0000256" key="4">
    <source>
        <dbReference type="ARBA" id="ARBA00022690"/>
    </source>
</evidence>
<comment type="similarity">
    <text evidence="2">Belongs to the cystatin family.</text>
</comment>
<organism evidence="7 8">
    <name type="scientific">Aythya fuligula</name>
    <name type="common">Tufted duck</name>
    <name type="synonym">Anas fuligula</name>
    <dbReference type="NCBI Taxonomy" id="219594"/>
    <lineage>
        <taxon>Eukaryota</taxon>
        <taxon>Metazoa</taxon>
        <taxon>Chordata</taxon>
        <taxon>Craniata</taxon>
        <taxon>Vertebrata</taxon>
        <taxon>Euteleostomi</taxon>
        <taxon>Archelosauria</taxon>
        <taxon>Archosauria</taxon>
        <taxon>Dinosauria</taxon>
        <taxon>Saurischia</taxon>
        <taxon>Theropoda</taxon>
        <taxon>Coelurosauria</taxon>
        <taxon>Aves</taxon>
        <taxon>Neognathae</taxon>
        <taxon>Galloanserae</taxon>
        <taxon>Anseriformes</taxon>
        <taxon>Anatidae</taxon>
        <taxon>Aythyinae</taxon>
        <taxon>Aythya</taxon>
    </lineage>
</organism>
<dbReference type="Gene3D" id="3.10.450.10">
    <property type="match status" value="1"/>
</dbReference>
<dbReference type="SUPFAM" id="SSF54403">
    <property type="entry name" value="Cystatin/monellin"/>
    <property type="match status" value="1"/>
</dbReference>
<keyword evidence="3" id="KW-0963">Cytoplasm</keyword>
<keyword evidence="5" id="KW-0789">Thiol protease inhibitor</keyword>
<dbReference type="InterPro" id="IPR000010">
    <property type="entry name" value="Cystatin_dom"/>
</dbReference>